<dbReference type="EMBL" id="OE004945">
    <property type="protein sequence ID" value="CAD7461580.1"/>
    <property type="molecule type" value="Genomic_DNA"/>
</dbReference>
<sequence length="109" mass="11801">MSWIPECSPKVLLLAAGALFIGFLILVVSLKIFVHLTKGVCRSIANMDGKTVIVTGANSGAVGVQNNAYVRQRKTGKLWEGASQAARTSGSNEDAQWQNEEEVEKPRLE</sequence>
<keyword evidence="2" id="KW-0812">Transmembrane</keyword>
<evidence type="ECO:0000256" key="1">
    <source>
        <dbReference type="SAM" id="MobiDB-lite"/>
    </source>
</evidence>
<feature type="region of interest" description="Disordered" evidence="1">
    <location>
        <begin position="80"/>
        <end position="109"/>
    </location>
</feature>
<organism evidence="3">
    <name type="scientific">Timema tahoe</name>
    <dbReference type="NCBI Taxonomy" id="61484"/>
    <lineage>
        <taxon>Eukaryota</taxon>
        <taxon>Metazoa</taxon>
        <taxon>Ecdysozoa</taxon>
        <taxon>Arthropoda</taxon>
        <taxon>Hexapoda</taxon>
        <taxon>Insecta</taxon>
        <taxon>Pterygota</taxon>
        <taxon>Neoptera</taxon>
        <taxon>Polyneoptera</taxon>
        <taxon>Phasmatodea</taxon>
        <taxon>Timematodea</taxon>
        <taxon>Timematoidea</taxon>
        <taxon>Timematidae</taxon>
        <taxon>Timema</taxon>
    </lineage>
</organism>
<dbReference type="AlphaFoldDB" id="A0A7R9IN76"/>
<accession>A0A7R9IN76</accession>
<keyword evidence="2" id="KW-0472">Membrane</keyword>
<evidence type="ECO:0000256" key="2">
    <source>
        <dbReference type="SAM" id="Phobius"/>
    </source>
</evidence>
<keyword evidence="2" id="KW-1133">Transmembrane helix</keyword>
<evidence type="ECO:0000313" key="3">
    <source>
        <dbReference type="EMBL" id="CAD7461580.1"/>
    </source>
</evidence>
<gene>
    <name evidence="3" type="ORF">TTEB3V08_LOCUS9489</name>
</gene>
<proteinExistence type="predicted"/>
<name>A0A7R9IN76_9NEOP</name>
<feature type="transmembrane region" description="Helical" evidence="2">
    <location>
        <begin position="12"/>
        <end position="34"/>
    </location>
</feature>
<reference evidence="3" key="1">
    <citation type="submission" date="2020-11" db="EMBL/GenBank/DDBJ databases">
        <authorList>
            <person name="Tran Van P."/>
        </authorList>
    </citation>
    <scope>NUCLEOTIDE SEQUENCE</scope>
</reference>
<protein>
    <submittedName>
        <fullName evidence="3">Uncharacterized protein</fullName>
    </submittedName>
</protein>
<feature type="compositionally biased region" description="Polar residues" evidence="1">
    <location>
        <begin position="85"/>
        <end position="98"/>
    </location>
</feature>